<accession>A0ABW3XHY2</accession>
<dbReference type="Gene3D" id="3.90.180.10">
    <property type="entry name" value="Medium-chain alcohol dehydrogenases, catalytic domain"/>
    <property type="match status" value="1"/>
</dbReference>
<dbReference type="RefSeq" id="WP_381232518.1">
    <property type="nucleotide sequence ID" value="NZ_JBHSKH010000001.1"/>
</dbReference>
<dbReference type="EMBL" id="JBHTMM010000023">
    <property type="protein sequence ID" value="MFD1308119.1"/>
    <property type="molecule type" value="Genomic_DNA"/>
</dbReference>
<dbReference type="Pfam" id="PF08240">
    <property type="entry name" value="ADH_N"/>
    <property type="match status" value="1"/>
</dbReference>
<gene>
    <name evidence="2" type="ORF">ACFQ5X_19960</name>
</gene>
<dbReference type="InterPro" id="IPR051397">
    <property type="entry name" value="Zn-ADH-like_protein"/>
</dbReference>
<dbReference type="PANTHER" id="PTHR43677:SF4">
    <property type="entry name" value="QUINONE OXIDOREDUCTASE-LIKE PROTEIN 2"/>
    <property type="match status" value="1"/>
</dbReference>
<organism evidence="2 3">
    <name type="scientific">Streptomyces kaempferi</name>
    <dbReference type="NCBI Taxonomy" id="333725"/>
    <lineage>
        <taxon>Bacteria</taxon>
        <taxon>Bacillati</taxon>
        <taxon>Actinomycetota</taxon>
        <taxon>Actinomycetes</taxon>
        <taxon>Kitasatosporales</taxon>
        <taxon>Streptomycetaceae</taxon>
        <taxon>Streptomyces</taxon>
    </lineage>
</organism>
<dbReference type="Proteomes" id="UP001597058">
    <property type="component" value="Unassembled WGS sequence"/>
</dbReference>
<dbReference type="InterPro" id="IPR013154">
    <property type="entry name" value="ADH-like_N"/>
</dbReference>
<name>A0ABW3XHY2_9ACTN</name>
<evidence type="ECO:0000259" key="1">
    <source>
        <dbReference type="SMART" id="SM00829"/>
    </source>
</evidence>
<evidence type="ECO:0000313" key="2">
    <source>
        <dbReference type="EMBL" id="MFD1308119.1"/>
    </source>
</evidence>
<dbReference type="SUPFAM" id="SSF51735">
    <property type="entry name" value="NAD(P)-binding Rossmann-fold domains"/>
    <property type="match status" value="1"/>
</dbReference>
<dbReference type="Gene3D" id="3.40.50.720">
    <property type="entry name" value="NAD(P)-binding Rossmann-like Domain"/>
    <property type="match status" value="1"/>
</dbReference>
<keyword evidence="3" id="KW-1185">Reference proteome</keyword>
<proteinExistence type="predicted"/>
<dbReference type="Pfam" id="PF13602">
    <property type="entry name" value="ADH_zinc_N_2"/>
    <property type="match status" value="1"/>
</dbReference>
<dbReference type="SMART" id="SM00829">
    <property type="entry name" value="PKS_ER"/>
    <property type="match status" value="1"/>
</dbReference>
<dbReference type="SUPFAM" id="SSF50129">
    <property type="entry name" value="GroES-like"/>
    <property type="match status" value="1"/>
</dbReference>
<sequence length="354" mass="36863">MDTHTTANLVTEVVLPGVVEPAGLQIRTRPAPEPAAGEVLLALEASGVSFAEQQMRRGKYYDQPPFPFVPGYDLVGVVLRVGPGVDASLAGRRFAALTKVGGWASLVVLPVTDLVEVPGGLDPAGAETVVVNGITAWQMLHRVAGVRAGGTVLVHGANGGVGSTLVQLAAHAGIRVIGTASPRHHDAVRALGATPLDYRSADLSAQVRELAPGGVDAVFDHVGGDGIVDSFRLLARGGMLVSYGTASTRDVAGSSKLPVLKLVGRLLLWKALPNGRRTHFYNIWAGKRRAAAFQDRLRTDLGQVFALLADGAITAQVAARVPLGRAAEAVRLAESGTVTGKVVLVPDPRPRPEA</sequence>
<dbReference type="InterPro" id="IPR036291">
    <property type="entry name" value="NAD(P)-bd_dom_sf"/>
</dbReference>
<feature type="domain" description="Enoyl reductase (ER)" evidence="1">
    <location>
        <begin position="23"/>
        <end position="344"/>
    </location>
</feature>
<protein>
    <submittedName>
        <fullName evidence="2">Medium chain dehydrogenase/reductase family protein</fullName>
    </submittedName>
</protein>
<dbReference type="CDD" id="cd08273">
    <property type="entry name" value="MDR8"/>
    <property type="match status" value="1"/>
</dbReference>
<dbReference type="InterPro" id="IPR020843">
    <property type="entry name" value="ER"/>
</dbReference>
<comment type="caution">
    <text evidence="2">The sequence shown here is derived from an EMBL/GenBank/DDBJ whole genome shotgun (WGS) entry which is preliminary data.</text>
</comment>
<dbReference type="PANTHER" id="PTHR43677">
    <property type="entry name" value="SHORT-CHAIN DEHYDROGENASE/REDUCTASE"/>
    <property type="match status" value="1"/>
</dbReference>
<evidence type="ECO:0000313" key="3">
    <source>
        <dbReference type="Proteomes" id="UP001597058"/>
    </source>
</evidence>
<reference evidence="3" key="1">
    <citation type="journal article" date="2019" name="Int. J. Syst. Evol. Microbiol.">
        <title>The Global Catalogue of Microorganisms (GCM) 10K type strain sequencing project: providing services to taxonomists for standard genome sequencing and annotation.</title>
        <authorList>
            <consortium name="The Broad Institute Genomics Platform"/>
            <consortium name="The Broad Institute Genome Sequencing Center for Infectious Disease"/>
            <person name="Wu L."/>
            <person name="Ma J."/>
        </authorList>
    </citation>
    <scope>NUCLEOTIDE SEQUENCE [LARGE SCALE GENOMIC DNA]</scope>
    <source>
        <strain evidence="3">CGMCC 4.7020</strain>
    </source>
</reference>
<dbReference type="InterPro" id="IPR011032">
    <property type="entry name" value="GroES-like_sf"/>
</dbReference>